<evidence type="ECO:0000313" key="3">
    <source>
        <dbReference type="Proteomes" id="UP000824469"/>
    </source>
</evidence>
<dbReference type="Proteomes" id="UP000824469">
    <property type="component" value="Unassembled WGS sequence"/>
</dbReference>
<dbReference type="EMBL" id="JAHRHJ020000008">
    <property type="protein sequence ID" value="KAH9306300.1"/>
    <property type="molecule type" value="Genomic_DNA"/>
</dbReference>
<reference evidence="2 3" key="1">
    <citation type="journal article" date="2021" name="Nat. Plants">
        <title>The Taxus genome provides insights into paclitaxel biosynthesis.</title>
        <authorList>
            <person name="Xiong X."/>
            <person name="Gou J."/>
            <person name="Liao Q."/>
            <person name="Li Y."/>
            <person name="Zhou Q."/>
            <person name="Bi G."/>
            <person name="Li C."/>
            <person name="Du R."/>
            <person name="Wang X."/>
            <person name="Sun T."/>
            <person name="Guo L."/>
            <person name="Liang H."/>
            <person name="Lu P."/>
            <person name="Wu Y."/>
            <person name="Zhang Z."/>
            <person name="Ro D.K."/>
            <person name="Shang Y."/>
            <person name="Huang S."/>
            <person name="Yan J."/>
        </authorList>
    </citation>
    <scope>NUCLEOTIDE SEQUENCE [LARGE SCALE GENOMIC DNA]</scope>
    <source>
        <strain evidence="2">Ta-2019</strain>
    </source>
</reference>
<proteinExistence type="predicted"/>
<dbReference type="AlphaFoldDB" id="A0AA38FMD3"/>
<sequence>MNEKREGWIKKVMEYDVQIRVVKIIQGKGFCEHIIVDMEKQQVAKSEDPEQHAEVTYQQSDIG</sequence>
<protein>
    <submittedName>
        <fullName evidence="2">Uncharacterized protein</fullName>
    </submittedName>
</protein>
<evidence type="ECO:0000313" key="2">
    <source>
        <dbReference type="EMBL" id="KAH9306300.1"/>
    </source>
</evidence>
<evidence type="ECO:0000256" key="1">
    <source>
        <dbReference type="SAM" id="MobiDB-lite"/>
    </source>
</evidence>
<feature type="region of interest" description="Disordered" evidence="1">
    <location>
        <begin position="43"/>
        <end position="63"/>
    </location>
</feature>
<keyword evidence="3" id="KW-1185">Reference proteome</keyword>
<name>A0AA38FMD3_TAXCH</name>
<feature type="compositionally biased region" description="Basic and acidic residues" evidence="1">
    <location>
        <begin position="43"/>
        <end position="53"/>
    </location>
</feature>
<feature type="non-terminal residue" evidence="2">
    <location>
        <position position="63"/>
    </location>
</feature>
<organism evidence="2 3">
    <name type="scientific">Taxus chinensis</name>
    <name type="common">Chinese yew</name>
    <name type="synonym">Taxus wallichiana var. chinensis</name>
    <dbReference type="NCBI Taxonomy" id="29808"/>
    <lineage>
        <taxon>Eukaryota</taxon>
        <taxon>Viridiplantae</taxon>
        <taxon>Streptophyta</taxon>
        <taxon>Embryophyta</taxon>
        <taxon>Tracheophyta</taxon>
        <taxon>Spermatophyta</taxon>
        <taxon>Pinopsida</taxon>
        <taxon>Pinidae</taxon>
        <taxon>Conifers II</taxon>
        <taxon>Cupressales</taxon>
        <taxon>Taxaceae</taxon>
        <taxon>Taxus</taxon>
    </lineage>
</organism>
<gene>
    <name evidence="2" type="ORF">KI387_010704</name>
</gene>
<accession>A0AA38FMD3</accession>
<comment type="caution">
    <text evidence="2">The sequence shown here is derived from an EMBL/GenBank/DDBJ whole genome shotgun (WGS) entry which is preliminary data.</text>
</comment>